<evidence type="ECO:0000256" key="2">
    <source>
        <dbReference type="SAM" id="SignalP"/>
    </source>
</evidence>
<feature type="chain" id="PRO_5015500285" description="Virginiamycin B lyase" evidence="2">
    <location>
        <begin position="30"/>
        <end position="393"/>
    </location>
</feature>
<dbReference type="InterPro" id="IPR011042">
    <property type="entry name" value="6-blade_b-propeller_TolB-like"/>
</dbReference>
<dbReference type="Gene3D" id="2.120.10.30">
    <property type="entry name" value="TolB, C-terminal domain"/>
    <property type="match status" value="1"/>
</dbReference>
<keyword evidence="2" id="KW-0732">Signal</keyword>
<dbReference type="EMBL" id="PVNL01000010">
    <property type="protein sequence ID" value="PRQ09886.1"/>
    <property type="molecule type" value="Genomic_DNA"/>
</dbReference>
<dbReference type="RefSeq" id="WP_106087460.1">
    <property type="nucleotide sequence ID" value="NZ_PVNL01000010.1"/>
</dbReference>
<name>A0A2S9YXR3_9BACT</name>
<accession>A0A2S9YXR3</accession>
<feature type="signal peptide" evidence="2">
    <location>
        <begin position="1"/>
        <end position="29"/>
    </location>
</feature>
<dbReference type="SUPFAM" id="SSF63829">
    <property type="entry name" value="Calcium-dependent phosphotriesterase"/>
    <property type="match status" value="1"/>
</dbReference>
<feature type="region of interest" description="Disordered" evidence="1">
    <location>
        <begin position="29"/>
        <end position="71"/>
    </location>
</feature>
<feature type="compositionally biased region" description="Low complexity" evidence="1">
    <location>
        <begin position="49"/>
        <end position="64"/>
    </location>
</feature>
<sequence length="393" mass="41437">MSTLPSAPRLLIVCSSALLLLACTEDARADADASDTGDVDTGDGDGDGDPSTGDGDGDPSTGDGDVPEFGDTFTVIGTAADGLDAPRDLEFAPGAPNQLWTYNTAIHGTVIYFDPGTPEQTSELRVDAYGAHFMAYVASAAFGDNGNFASCQESRNEWNVGPQAPDDFMGPSLWPADLSVFAMVGQQFPPGVIEGSHLDMLHQSPLCMGIAHDVGNAYWVFDGMNGNIVRYDFQADHGPGGSDHSDGIIDRYVDATVTRVANVPGHMELDHATGMLYIADTGGDRIMRLDTNSGTNTGPLPGDWDGADYSGWEGADYQVLVDGIDEPSGLALRDGRLFVSEHGTGDIVAFDLDGDEIDRMSTPAAQIMGITFGPAGKLWYADPVTNEIVRVDG</sequence>
<evidence type="ECO:0000313" key="4">
    <source>
        <dbReference type="Proteomes" id="UP000238823"/>
    </source>
</evidence>
<dbReference type="AlphaFoldDB" id="A0A2S9YXR3"/>
<protein>
    <recommendedName>
        <fullName evidence="5">Virginiamycin B lyase</fullName>
    </recommendedName>
</protein>
<proteinExistence type="predicted"/>
<evidence type="ECO:0008006" key="5">
    <source>
        <dbReference type="Google" id="ProtNLM"/>
    </source>
</evidence>
<feature type="compositionally biased region" description="Acidic residues" evidence="1">
    <location>
        <begin position="32"/>
        <end position="48"/>
    </location>
</feature>
<evidence type="ECO:0000313" key="3">
    <source>
        <dbReference type="EMBL" id="PRQ09886.1"/>
    </source>
</evidence>
<organism evidence="3 4">
    <name type="scientific">Enhygromyxa salina</name>
    <dbReference type="NCBI Taxonomy" id="215803"/>
    <lineage>
        <taxon>Bacteria</taxon>
        <taxon>Pseudomonadati</taxon>
        <taxon>Myxococcota</taxon>
        <taxon>Polyangia</taxon>
        <taxon>Nannocystales</taxon>
        <taxon>Nannocystaceae</taxon>
        <taxon>Enhygromyxa</taxon>
    </lineage>
</organism>
<dbReference type="Proteomes" id="UP000238823">
    <property type="component" value="Unassembled WGS sequence"/>
</dbReference>
<evidence type="ECO:0000256" key="1">
    <source>
        <dbReference type="SAM" id="MobiDB-lite"/>
    </source>
</evidence>
<gene>
    <name evidence="3" type="ORF">ENSA7_03670</name>
</gene>
<dbReference type="OrthoDB" id="5485666at2"/>
<reference evidence="3 4" key="1">
    <citation type="submission" date="2018-03" db="EMBL/GenBank/DDBJ databases">
        <title>Draft Genome Sequences of the Obligatory Marine Myxobacteria Enhygromyxa salina SWB007.</title>
        <authorList>
            <person name="Poehlein A."/>
            <person name="Moghaddam J.A."/>
            <person name="Harms H."/>
            <person name="Alanjari M."/>
            <person name="Koenig G.M."/>
            <person name="Daniel R."/>
            <person name="Schaeberle T.F."/>
        </authorList>
    </citation>
    <scope>NUCLEOTIDE SEQUENCE [LARGE SCALE GENOMIC DNA]</scope>
    <source>
        <strain evidence="3 4">SWB007</strain>
    </source>
</reference>
<comment type="caution">
    <text evidence="3">The sequence shown here is derived from an EMBL/GenBank/DDBJ whole genome shotgun (WGS) entry which is preliminary data.</text>
</comment>